<dbReference type="Pfam" id="PF12257">
    <property type="entry name" value="IML1"/>
    <property type="match status" value="1"/>
</dbReference>
<dbReference type="RefSeq" id="XP_004999050.1">
    <property type="nucleotide sequence ID" value="XM_004998993.1"/>
</dbReference>
<sequence>MSMQRWKPQPQPEEQKLHLQRQQQQRRQKDDNSPVEEALPIEDVKEEERICVTAKLQVDNASRVPRCLLRAVDKQSPLKQNDIVEMRQPDNQESCTIYVRIHSVDGMPRGSPKGSHQLCFPRDFLTNFRLRGNEDVILTKVTDLAPVTASFVEVTFKRRYAGRFDLWRFKECLSFQCVQVNEGIAFGGVIATVTEIWLSDNRKSYSAYIDWNTRILLRSSSVKMCIVLPITSEMNDYHSDGNTYFEACISFLEELFARWAQGDVCHLVTILLATRIWYPDIHTRDDIPQDEQDAYQQASDGRWYRDFFQVVCQELVFRAQLQTSVLMTIKHDATMFLQRIGVDPDRCDPRVGRQVVCRSGEANTFEALHLVLKSYEEHFIDRRFDRTGLSLMVVTAGTGVVKTTRALYKIVEEHVQDEGVGIDWICMSAPLCLNTPLIYYDKENDDSTSTSSPQCTQVGDATFQYEQPEWIHHCLYSPTTKTLHEAGPQTLHMDEAIFPRFLHVARTSPNADSFHLPPMQAEDVHGMDVGDLADPFRGVNASPSQPPSGSQRNFSPPLPSLPALDEHLEHADWSLDHASVNGNAIDDDDASDQHQNHHRHHHHHQDDNYHHHRHRHHHQQQQQQQQALPAARTPTLDELEKYDDECWLRYDPISPECAPPQEPTVFLPPREPVDVADVRHPRPPDFPDTLYPGKSLFVFRRERGEQLPARRHSCPPRIGWGQRTTLQDQLDPYGRIIRVYRWHREQKHIRVRAAIPDRILRSLPCSPTQKRKEHAKRQAKFDAFLPSRATWLTRRLRALQDPTPHSLRQPRVLMPFAERFRQKPSIEMLRRWQHAFAPVHHDTLTPYGPLWKSLVTPACLPLSTSFAPSECSTGWVEFSNYNFCFRDAESGLEEQEPVMLVFGLLLMLGAQYLEDDLLKIRELGLFSMSMKAKTASAQAEDSSNSSSNGKREGNGSSNGNGNDDQEQLEEKEEQEQQAKATRPRMFWMSRFIQNTFRSKKKEPKTNSGSAQADAAKKKSEDEKEAAVEEEPEERLMTMRLFNSHFNITRKRGTVHVYPSRQEHVSELARLPDTPYVFGIIPFRRQQVYTVRTHISRPASVIQRSLRGSAWYALLKLLQQPLSILKPPTQADINTCQFWRARYAFTPLHVSANPQLLFRKLNFTLKRYKTDVPSVDSVTGDAEHTPSDLRITDLVDVELLKDEQEMHNSQILSNATWLNMTTDETSRREWAVLYYDRCYHPSRAFHMEVQWFVATGAFVSEFIKICRAGLPLHPGMGKAYALYKMGVDQLSHERCNKNPFRVPRCLELAWTPAATTATAAVAEATPTPAGMVATDLETASATATATAHPRSSSSSSLSRLHTPGTDAAELRVLFLTRVVRSLGFLLDMNTAEETPDEREASESPRLNPPYRKTQFVHSSGCAIMQLPTTGWFLVYHANLHGNDGNMRLPDRDVHLLASEDADVLASVLQLCNDAAALEKLWLDVVQEHQQRQQQRQARQQEQQEQQQQEQQQLPLQPYS</sequence>
<accession>F2TWN5</accession>
<dbReference type="Proteomes" id="UP000007799">
    <property type="component" value="Unassembled WGS sequence"/>
</dbReference>
<dbReference type="InParanoid" id="F2TWN5"/>
<feature type="compositionally biased region" description="Low complexity" evidence="1">
    <location>
        <begin position="942"/>
        <end position="962"/>
    </location>
</feature>
<dbReference type="InterPro" id="IPR027244">
    <property type="entry name" value="IML1"/>
</dbReference>
<reference evidence="3" key="1">
    <citation type="submission" date="2009-08" db="EMBL/GenBank/DDBJ databases">
        <title>Annotation of Salpingoeca rosetta.</title>
        <authorList>
            <consortium name="The Broad Institute Genome Sequencing Platform"/>
            <person name="Russ C."/>
            <person name="Cuomo C."/>
            <person name="Burger G."/>
            <person name="Gray M.W."/>
            <person name="Holland P.W.H."/>
            <person name="King N."/>
            <person name="Lang F.B.F."/>
            <person name="Roger A.J."/>
            <person name="Ruiz-Trillo I."/>
            <person name="Young S.K."/>
            <person name="Zeng Q."/>
            <person name="Gargeya S."/>
            <person name="Alvarado L."/>
            <person name="Berlin A."/>
            <person name="Chapman S.B."/>
            <person name="Chen Z."/>
            <person name="Freedman E."/>
            <person name="Gellesch M."/>
            <person name="Goldberg J."/>
            <person name="Griggs A."/>
            <person name="Gujja S."/>
            <person name="Heilman E."/>
            <person name="Heiman D."/>
            <person name="Howarth C."/>
            <person name="Mehta T."/>
            <person name="Neiman D."/>
            <person name="Pearson M."/>
            <person name="Roberts A."/>
            <person name="Saif S."/>
            <person name="Shea T."/>
            <person name="Shenoy N."/>
            <person name="Sisk P."/>
            <person name="Stolte C."/>
            <person name="Sykes S."/>
            <person name="White J."/>
            <person name="Yandava C."/>
            <person name="Haas B."/>
            <person name="Nusbaum C."/>
            <person name="Birren B."/>
        </authorList>
    </citation>
    <scope>NUCLEOTIDE SEQUENCE [LARGE SCALE GENOMIC DNA]</scope>
    <source>
        <strain evidence="3">ATCC 50818</strain>
    </source>
</reference>
<keyword evidence="4" id="KW-1185">Reference proteome</keyword>
<feature type="region of interest" description="Disordered" evidence="1">
    <location>
        <begin position="579"/>
        <end position="631"/>
    </location>
</feature>
<name>F2TWN5_SALR5</name>
<evidence type="ECO:0000259" key="2">
    <source>
        <dbReference type="Pfam" id="PF12257"/>
    </source>
</evidence>
<dbReference type="GeneID" id="16067494"/>
<proteinExistence type="predicted"/>
<feature type="region of interest" description="Disordered" evidence="1">
    <location>
        <begin position="936"/>
        <end position="984"/>
    </location>
</feature>
<dbReference type="PANTHER" id="PTHR13179:SF8">
    <property type="entry name" value="GATOR COMPLEX PROTEIN DEPDC5"/>
    <property type="match status" value="1"/>
</dbReference>
<dbReference type="GO" id="GO:0010508">
    <property type="term" value="P:positive regulation of autophagy"/>
    <property type="evidence" value="ECO:0007669"/>
    <property type="project" value="TreeGrafter"/>
</dbReference>
<dbReference type="GO" id="GO:0005096">
    <property type="term" value="F:GTPase activator activity"/>
    <property type="evidence" value="ECO:0007669"/>
    <property type="project" value="InterPro"/>
</dbReference>
<evidence type="ECO:0000313" key="3">
    <source>
        <dbReference type="EMBL" id="EGD72481.1"/>
    </source>
</evidence>
<feature type="region of interest" description="Disordered" evidence="1">
    <location>
        <begin position="525"/>
        <end position="563"/>
    </location>
</feature>
<feature type="region of interest" description="Disordered" evidence="1">
    <location>
        <begin position="1489"/>
        <end position="1518"/>
    </location>
</feature>
<gene>
    <name evidence="3" type="ORF">PTSG_00507</name>
</gene>
<feature type="domain" description="Vacuolar membrane-associated protein Iml1 N-terminal" evidence="2">
    <location>
        <begin position="152"/>
        <end position="440"/>
    </location>
</feature>
<organism evidence="4">
    <name type="scientific">Salpingoeca rosetta (strain ATCC 50818 / BSB-021)</name>
    <dbReference type="NCBI Taxonomy" id="946362"/>
    <lineage>
        <taxon>Eukaryota</taxon>
        <taxon>Choanoflagellata</taxon>
        <taxon>Craspedida</taxon>
        <taxon>Salpingoecidae</taxon>
        <taxon>Salpingoeca</taxon>
    </lineage>
</organism>
<dbReference type="GO" id="GO:1990130">
    <property type="term" value="C:GATOR1 complex"/>
    <property type="evidence" value="ECO:0007669"/>
    <property type="project" value="TreeGrafter"/>
</dbReference>
<feature type="compositionally biased region" description="Polar residues" evidence="1">
    <location>
        <begin position="541"/>
        <end position="554"/>
    </location>
</feature>
<evidence type="ECO:0000256" key="1">
    <source>
        <dbReference type="SAM" id="MobiDB-lite"/>
    </source>
</evidence>
<dbReference type="EMBL" id="GL832955">
    <property type="protein sequence ID" value="EGD72481.1"/>
    <property type="molecule type" value="Genomic_DNA"/>
</dbReference>
<feature type="region of interest" description="Disordered" evidence="1">
    <location>
        <begin position="1390"/>
        <end position="1410"/>
    </location>
</feature>
<dbReference type="STRING" id="946362.F2TWN5"/>
<dbReference type="KEGG" id="sre:PTSG_00507"/>
<feature type="compositionally biased region" description="Basic and acidic residues" evidence="1">
    <location>
        <begin position="1014"/>
        <end position="1026"/>
    </location>
</feature>
<feature type="compositionally biased region" description="Low complexity" evidence="1">
    <location>
        <begin position="1490"/>
        <end position="1511"/>
    </location>
</feature>
<protein>
    <recommendedName>
        <fullName evidence="2">Vacuolar membrane-associated protein Iml1 N-terminal domain-containing protein</fullName>
    </recommendedName>
</protein>
<dbReference type="InterPro" id="IPR048255">
    <property type="entry name" value="IML1_N"/>
</dbReference>
<dbReference type="GO" id="GO:1904262">
    <property type="term" value="P:negative regulation of TORC1 signaling"/>
    <property type="evidence" value="ECO:0007669"/>
    <property type="project" value="TreeGrafter"/>
</dbReference>
<feature type="region of interest" description="Disordered" evidence="1">
    <location>
        <begin position="997"/>
        <end position="1032"/>
    </location>
</feature>
<feature type="compositionally biased region" description="Acidic residues" evidence="1">
    <location>
        <begin position="963"/>
        <end position="975"/>
    </location>
</feature>
<feature type="region of interest" description="Disordered" evidence="1">
    <location>
        <begin position="1"/>
        <end position="41"/>
    </location>
</feature>
<feature type="compositionally biased region" description="Basic residues" evidence="1">
    <location>
        <begin position="610"/>
        <end position="619"/>
    </location>
</feature>
<evidence type="ECO:0000313" key="4">
    <source>
        <dbReference type="Proteomes" id="UP000007799"/>
    </source>
</evidence>
<dbReference type="OrthoDB" id="39497at2759"/>
<dbReference type="PANTHER" id="PTHR13179">
    <property type="entry name" value="DEP DOMAIN CONTAINING PROTEIN 5"/>
    <property type="match status" value="1"/>
</dbReference>
<dbReference type="eggNOG" id="KOG3572">
    <property type="taxonomic scope" value="Eukaryota"/>
</dbReference>